<keyword evidence="2" id="KW-0812">Transmembrane</keyword>
<evidence type="ECO:0000313" key="4">
    <source>
        <dbReference type="EMBL" id="CAI2380610.1"/>
    </source>
</evidence>
<accession>A0AAD1XWY4</accession>
<gene>
    <name evidence="4" type="ORF">ECRASSUSDP1_LOCUS22046</name>
</gene>
<proteinExistence type="predicted"/>
<feature type="transmembrane region" description="Helical" evidence="2">
    <location>
        <begin position="684"/>
        <end position="704"/>
    </location>
</feature>
<feature type="transmembrane region" description="Helical" evidence="2">
    <location>
        <begin position="725"/>
        <end position="747"/>
    </location>
</feature>
<evidence type="ECO:0000256" key="1">
    <source>
        <dbReference type="SAM" id="MobiDB-lite"/>
    </source>
</evidence>
<dbReference type="AlphaFoldDB" id="A0AAD1XWY4"/>
<reference evidence="4" key="1">
    <citation type="submission" date="2023-07" db="EMBL/GenBank/DDBJ databases">
        <authorList>
            <consortium name="AG Swart"/>
            <person name="Singh M."/>
            <person name="Singh A."/>
            <person name="Seah K."/>
            <person name="Emmerich C."/>
        </authorList>
    </citation>
    <scope>NUCLEOTIDE SEQUENCE</scope>
    <source>
        <strain evidence="4">DP1</strain>
    </source>
</reference>
<name>A0AAD1XWY4_EUPCR</name>
<feature type="compositionally biased region" description="Polar residues" evidence="1">
    <location>
        <begin position="967"/>
        <end position="992"/>
    </location>
</feature>
<feature type="signal peptide" evidence="3">
    <location>
        <begin position="1"/>
        <end position="16"/>
    </location>
</feature>
<sequence length="1003" mass="111358">MKHMSILILCILAVAANVCQNDAQTAGSSLSRSFGMAGLTYVNLLDILEDQGNELLYFIGHFIPPPWDTIIYKSDPALGIVQVMTYDIYCNYLSYAMSPNREFIYIQDLTTGKIFEIRTSDMVISRELSVSSASVDLNSNMEVGEGFFFSLTISSIMHTCRWNMANTNLDCFTFGVNSQANLAPISADLLFFGSTDTATDQYYLVNYNFSSSSLVWKKSIACPTSGCVNKSSSSLVSRDEKWVYTMILYDGNFIFQKLSTTDGSPQSSGLIWNDSGYYTSYCMKEFSDFIAVQIRSTSLPNDKKLVLVSPSAAEVVKEYKSVSSSAFAVGRLLYKEEELMFHSGRLPTNNTFFLARSPTNNIGQLSEFEEDTPLFSPITTNYQASATASNPSITTSTKTLNIATSSAVTTTDITSSTNPSFAKYVALWNADLVQSVQSNSSVQLSFTWACAQSSNNTAITFSLNQTGTNVLPDWVHLDASNLQLNLTTTPRLTVATVYYFSLKIAFNSEVHYKNFQITVEECTIGHCVLCQLGSPSICETCTDGFQSSSGGTSCSIVTSSTTQTATTEAVAITGATETTTVFIGCSIMAASASSVLSLSSINAVFSLMNGMQLILLLPMVPGYLSPVVEAYLNGISFSMLSFDFINIKDLWFISDISGSLSYPQTDDYLNDLGLRSMSSIANNLSLLLIVILFGFIHCGICIMSKCTKFSNHRKCKSFIDKLYKFFTFNIYIRLFIQAFLFLCLSIFSEFRAVNFNSTVAGISFGLCLALAILSTVLLLLGFYMYYISCSQADPDKYWRCSEYFNGVKTNKYSKFYSSAFLLVRLLLTLLIICGKSFDPVFKIVLFCVLNFSYGIYLLTSRPFENPQDSIIECVNQIMFSFLIVPLLWLKLEEDWTSSYEMFYTSIFVSASAISFIVCLIFLIKSIITSCRKKKALNLRQEDYQIELDSNPRASQSQKYDTPGPSPISDSPFQNIQVTEPPFATSQNIQNQPLKGMPLEEEKF</sequence>
<feature type="transmembrane region" description="Helical" evidence="2">
    <location>
        <begin position="581"/>
        <end position="601"/>
    </location>
</feature>
<feature type="transmembrane region" description="Helical" evidence="2">
    <location>
        <begin position="901"/>
        <end position="923"/>
    </location>
</feature>
<feature type="transmembrane region" description="Helical" evidence="2">
    <location>
        <begin position="870"/>
        <end position="889"/>
    </location>
</feature>
<feature type="region of interest" description="Disordered" evidence="1">
    <location>
        <begin position="949"/>
        <end position="1003"/>
    </location>
</feature>
<feature type="transmembrane region" description="Helical" evidence="2">
    <location>
        <begin position="840"/>
        <end position="858"/>
    </location>
</feature>
<evidence type="ECO:0000256" key="2">
    <source>
        <dbReference type="SAM" id="Phobius"/>
    </source>
</evidence>
<dbReference type="EMBL" id="CAMPGE010022575">
    <property type="protein sequence ID" value="CAI2380610.1"/>
    <property type="molecule type" value="Genomic_DNA"/>
</dbReference>
<feature type="chain" id="PRO_5042040439" evidence="3">
    <location>
        <begin position="17"/>
        <end position="1003"/>
    </location>
</feature>
<dbReference type="Proteomes" id="UP001295684">
    <property type="component" value="Unassembled WGS sequence"/>
</dbReference>
<keyword evidence="2" id="KW-1133">Transmembrane helix</keyword>
<organism evidence="4 5">
    <name type="scientific">Euplotes crassus</name>
    <dbReference type="NCBI Taxonomy" id="5936"/>
    <lineage>
        <taxon>Eukaryota</taxon>
        <taxon>Sar</taxon>
        <taxon>Alveolata</taxon>
        <taxon>Ciliophora</taxon>
        <taxon>Intramacronucleata</taxon>
        <taxon>Spirotrichea</taxon>
        <taxon>Hypotrichia</taxon>
        <taxon>Euplotida</taxon>
        <taxon>Euplotidae</taxon>
        <taxon>Moneuplotes</taxon>
    </lineage>
</organism>
<keyword evidence="3" id="KW-0732">Signal</keyword>
<feature type="transmembrane region" description="Helical" evidence="2">
    <location>
        <begin position="613"/>
        <end position="632"/>
    </location>
</feature>
<feature type="transmembrane region" description="Helical" evidence="2">
    <location>
        <begin position="759"/>
        <end position="786"/>
    </location>
</feature>
<evidence type="ECO:0000313" key="5">
    <source>
        <dbReference type="Proteomes" id="UP001295684"/>
    </source>
</evidence>
<comment type="caution">
    <text evidence="4">The sequence shown here is derived from an EMBL/GenBank/DDBJ whole genome shotgun (WGS) entry which is preliminary data.</text>
</comment>
<feature type="transmembrane region" description="Helical" evidence="2">
    <location>
        <begin position="815"/>
        <end position="834"/>
    </location>
</feature>
<keyword evidence="2" id="KW-0472">Membrane</keyword>
<keyword evidence="5" id="KW-1185">Reference proteome</keyword>
<protein>
    <submittedName>
        <fullName evidence="4">Uncharacterized protein</fullName>
    </submittedName>
</protein>
<evidence type="ECO:0000256" key="3">
    <source>
        <dbReference type="SAM" id="SignalP"/>
    </source>
</evidence>